<feature type="region of interest" description="Disordered" evidence="1">
    <location>
        <begin position="129"/>
        <end position="179"/>
    </location>
</feature>
<feature type="region of interest" description="Disordered" evidence="1">
    <location>
        <begin position="192"/>
        <end position="235"/>
    </location>
</feature>
<gene>
    <name evidence="2" type="ORF">FBY41_0927</name>
</gene>
<feature type="compositionally biased region" description="Basic residues" evidence="1">
    <location>
        <begin position="133"/>
        <end position="152"/>
    </location>
</feature>
<keyword evidence="3" id="KW-1185">Reference proteome</keyword>
<dbReference type="AlphaFoldDB" id="A0A543I1T8"/>
<proteinExistence type="predicted"/>
<feature type="compositionally biased region" description="Low complexity" evidence="1">
    <location>
        <begin position="153"/>
        <end position="164"/>
    </location>
</feature>
<dbReference type="EMBL" id="VFPM01000001">
    <property type="protein sequence ID" value="TQM64558.1"/>
    <property type="molecule type" value="Genomic_DNA"/>
</dbReference>
<name>A0A543I1T8_9MICO</name>
<evidence type="ECO:0000256" key="1">
    <source>
        <dbReference type="SAM" id="MobiDB-lite"/>
    </source>
</evidence>
<accession>A0A543I1T8</accession>
<comment type="caution">
    <text evidence="2">The sequence shown here is derived from an EMBL/GenBank/DDBJ whole genome shotgun (WGS) entry which is preliminary data.</text>
</comment>
<evidence type="ECO:0000313" key="3">
    <source>
        <dbReference type="Proteomes" id="UP000316747"/>
    </source>
</evidence>
<protein>
    <submittedName>
        <fullName evidence="2">Uncharacterized protein</fullName>
    </submittedName>
</protein>
<sequence length="235" mass="25082">MSVRCWSCLRPRPGSVHRGLSRVQCARLHPALATLSLTLVYPRDLGLALIDEVVAPQHRGRVLKQSPGREALPSAPWGQWTLKCRVEAVSKRAAIGGVPIAAPSAPRHPAPVGAWCGVWGVASSGRAGPLCRGRTRSSRSHRGSATCRRRRSTSLLASRSCVPPRMRRGPLPRLNVRPDLGTRPEIVTARRRRPMCPPTPRGPGVASSDVPIGSDPAHSTAARGHGVPGSLVGVR</sequence>
<reference evidence="2 3" key="1">
    <citation type="submission" date="2019-06" db="EMBL/GenBank/DDBJ databases">
        <title>Genome sequencing of plant associated microbes to promote plant fitness in Sorghum bicolor and Oryza sativa.</title>
        <authorList>
            <person name="Coleman-Derr D."/>
        </authorList>
    </citation>
    <scope>NUCLEOTIDE SEQUENCE [LARGE SCALE GENOMIC DNA]</scope>
    <source>
        <strain evidence="2 3">KV-663</strain>
    </source>
</reference>
<organism evidence="2 3">
    <name type="scientific">Humibacillus xanthopallidus</name>
    <dbReference type="NCBI Taxonomy" id="412689"/>
    <lineage>
        <taxon>Bacteria</taxon>
        <taxon>Bacillati</taxon>
        <taxon>Actinomycetota</taxon>
        <taxon>Actinomycetes</taxon>
        <taxon>Micrococcales</taxon>
        <taxon>Intrasporangiaceae</taxon>
        <taxon>Humibacillus</taxon>
    </lineage>
</organism>
<dbReference type="Proteomes" id="UP000316747">
    <property type="component" value="Unassembled WGS sequence"/>
</dbReference>
<evidence type="ECO:0000313" key="2">
    <source>
        <dbReference type="EMBL" id="TQM64558.1"/>
    </source>
</evidence>